<evidence type="ECO:0000256" key="4">
    <source>
        <dbReference type="ARBA" id="ARBA00023163"/>
    </source>
</evidence>
<comment type="similarity">
    <text evidence="1">Belongs to the LysR transcriptional regulatory family.</text>
</comment>
<accession>A0QZC3</accession>
<sequence length="272" mass="29672">MMTTLDITVLRTFVAVTAFGGVRRAAQALHLSPAAVSSHVRRLERELGCRLVTAQGRGIGLTIDGEELASRARMILQEHDDTVYALQRPRDDQLVVAASEHAAESLVPTVVSTLSEAYPDHEITLRLNRSERVRQLADDARADVGIMLTRSGHAGVKVAALPLQWFGTETARRDRIVLFARPCAIRDPATASLTGLPYRIVKEAVDLTCLLTAVRQGYGVTPLPRTGPLPEGLRHITDLPGIPSVNLYLTTSSRIDLHVRTALLEALRTAIQ</sequence>
<dbReference type="PROSITE" id="PS50931">
    <property type="entry name" value="HTH_LYSR"/>
    <property type="match status" value="1"/>
</dbReference>
<keyword evidence="3" id="KW-0238">DNA-binding</keyword>
<dbReference type="PaxDb" id="246196-MSMEI_3877"/>
<evidence type="ECO:0000256" key="3">
    <source>
        <dbReference type="ARBA" id="ARBA00023125"/>
    </source>
</evidence>
<dbReference type="PANTHER" id="PTHR30579:SF7">
    <property type="entry name" value="HTH-TYPE TRANSCRIPTIONAL REGULATOR LRHA-RELATED"/>
    <property type="match status" value="1"/>
</dbReference>
<evidence type="ECO:0000256" key="1">
    <source>
        <dbReference type="ARBA" id="ARBA00009437"/>
    </source>
</evidence>
<gene>
    <name evidence="6" type="ordered locus">MSMEG_3972</name>
</gene>
<dbReference type="STRING" id="246196.MSMEG_3972"/>
<evidence type="ECO:0000259" key="5">
    <source>
        <dbReference type="PROSITE" id="PS50931"/>
    </source>
</evidence>
<dbReference type="InterPro" id="IPR000847">
    <property type="entry name" value="LysR_HTH_N"/>
</dbReference>
<dbReference type="InterPro" id="IPR036390">
    <property type="entry name" value="WH_DNA-bd_sf"/>
</dbReference>
<dbReference type="Gene3D" id="3.40.190.10">
    <property type="entry name" value="Periplasmic binding protein-like II"/>
    <property type="match status" value="2"/>
</dbReference>
<dbReference type="PANTHER" id="PTHR30579">
    <property type="entry name" value="TRANSCRIPTIONAL REGULATOR"/>
    <property type="match status" value="1"/>
</dbReference>
<keyword evidence="4" id="KW-0804">Transcription</keyword>
<dbReference type="Gene3D" id="1.10.10.10">
    <property type="entry name" value="Winged helix-like DNA-binding domain superfamily/Winged helix DNA-binding domain"/>
    <property type="match status" value="1"/>
</dbReference>
<dbReference type="eggNOG" id="COG0583">
    <property type="taxonomic scope" value="Bacteria"/>
</dbReference>
<protein>
    <submittedName>
        <fullName evidence="6">Transcriptional regulator, LysR family protein</fullName>
    </submittedName>
</protein>
<reference evidence="6 7" key="1">
    <citation type="submission" date="2006-10" db="EMBL/GenBank/DDBJ databases">
        <authorList>
            <person name="Fleischmann R.D."/>
            <person name="Dodson R.J."/>
            <person name="Haft D.H."/>
            <person name="Merkel J.S."/>
            <person name="Nelson W.C."/>
            <person name="Fraser C.M."/>
        </authorList>
    </citation>
    <scope>NUCLEOTIDE SEQUENCE [LARGE SCALE GENOMIC DNA]</scope>
    <source>
        <strain evidence="7">ATCC 700084 / mc(2)155</strain>
    </source>
</reference>
<dbReference type="GO" id="GO:0003700">
    <property type="term" value="F:DNA-binding transcription factor activity"/>
    <property type="evidence" value="ECO:0007669"/>
    <property type="project" value="InterPro"/>
</dbReference>
<dbReference type="Pfam" id="PF00126">
    <property type="entry name" value="HTH_1"/>
    <property type="match status" value="1"/>
</dbReference>
<keyword evidence="2" id="KW-0805">Transcription regulation</keyword>
<proteinExistence type="inferred from homology"/>
<evidence type="ECO:0000313" key="6">
    <source>
        <dbReference type="EMBL" id="ABK72966.1"/>
    </source>
</evidence>
<evidence type="ECO:0000256" key="2">
    <source>
        <dbReference type="ARBA" id="ARBA00023015"/>
    </source>
</evidence>
<organism evidence="6 7">
    <name type="scientific">Mycolicibacterium smegmatis (strain ATCC 700084 / mc(2)155)</name>
    <name type="common">Mycobacterium smegmatis</name>
    <dbReference type="NCBI Taxonomy" id="246196"/>
    <lineage>
        <taxon>Bacteria</taxon>
        <taxon>Bacillati</taxon>
        <taxon>Actinomycetota</taxon>
        <taxon>Actinomycetes</taxon>
        <taxon>Mycobacteriales</taxon>
        <taxon>Mycobacteriaceae</taxon>
        <taxon>Mycolicibacterium</taxon>
    </lineage>
</organism>
<dbReference type="InterPro" id="IPR036388">
    <property type="entry name" value="WH-like_DNA-bd_sf"/>
</dbReference>
<dbReference type="SUPFAM" id="SSF46785">
    <property type="entry name" value="Winged helix' DNA-binding domain"/>
    <property type="match status" value="1"/>
</dbReference>
<dbReference type="GO" id="GO:0003677">
    <property type="term" value="F:DNA binding"/>
    <property type="evidence" value="ECO:0007669"/>
    <property type="project" value="UniProtKB-KW"/>
</dbReference>
<dbReference type="Proteomes" id="UP000000757">
    <property type="component" value="Chromosome"/>
</dbReference>
<dbReference type="InterPro" id="IPR005119">
    <property type="entry name" value="LysR_subst-bd"/>
</dbReference>
<dbReference type="InterPro" id="IPR050176">
    <property type="entry name" value="LTTR"/>
</dbReference>
<keyword evidence="7" id="KW-1185">Reference proteome</keyword>
<dbReference type="SUPFAM" id="SSF53850">
    <property type="entry name" value="Periplasmic binding protein-like II"/>
    <property type="match status" value="1"/>
</dbReference>
<name>A0QZC3_MYCS2</name>
<dbReference type="Pfam" id="PF03466">
    <property type="entry name" value="LysR_substrate"/>
    <property type="match status" value="1"/>
</dbReference>
<dbReference type="OrthoDB" id="4131546at2"/>
<dbReference type="PATRIC" id="fig|246196.19.peg.3909"/>
<dbReference type="KEGG" id="msm:MSMEG_3972"/>
<dbReference type="EMBL" id="CP000480">
    <property type="protein sequence ID" value="ABK72966.1"/>
    <property type="molecule type" value="Genomic_DNA"/>
</dbReference>
<dbReference type="AlphaFoldDB" id="A0QZC3"/>
<feature type="domain" description="HTH lysR-type" evidence="5">
    <location>
        <begin position="5"/>
        <end position="62"/>
    </location>
</feature>
<evidence type="ECO:0000313" key="7">
    <source>
        <dbReference type="Proteomes" id="UP000000757"/>
    </source>
</evidence>